<reference evidence="5 6" key="1">
    <citation type="submission" date="2019-02" db="EMBL/GenBank/DDBJ databases">
        <title>Deep-cultivation of Planctomycetes and their phenomic and genomic characterization uncovers novel biology.</title>
        <authorList>
            <person name="Wiegand S."/>
            <person name="Jogler M."/>
            <person name="Boedeker C."/>
            <person name="Pinto D."/>
            <person name="Vollmers J."/>
            <person name="Rivas-Marin E."/>
            <person name="Kohn T."/>
            <person name="Peeters S.H."/>
            <person name="Heuer A."/>
            <person name="Rast P."/>
            <person name="Oberbeckmann S."/>
            <person name="Bunk B."/>
            <person name="Jeske O."/>
            <person name="Meyerdierks A."/>
            <person name="Storesund J.E."/>
            <person name="Kallscheuer N."/>
            <person name="Luecker S."/>
            <person name="Lage O.M."/>
            <person name="Pohl T."/>
            <person name="Merkel B.J."/>
            <person name="Hornburger P."/>
            <person name="Mueller R.-W."/>
            <person name="Bruemmer F."/>
            <person name="Labrenz M."/>
            <person name="Spormann A.M."/>
            <person name="Op den Camp H."/>
            <person name="Overmann J."/>
            <person name="Amann R."/>
            <person name="Jetten M.S.M."/>
            <person name="Mascher T."/>
            <person name="Medema M.H."/>
            <person name="Devos D.P."/>
            <person name="Kaster A.-K."/>
            <person name="Ovreas L."/>
            <person name="Rohde M."/>
            <person name="Galperin M.Y."/>
            <person name="Jogler C."/>
        </authorList>
    </citation>
    <scope>NUCLEOTIDE SEQUENCE [LARGE SCALE GENOMIC DNA]</scope>
    <source>
        <strain evidence="5 6">Pla85_3_4</strain>
    </source>
</reference>
<keyword evidence="6" id="KW-1185">Reference proteome</keyword>
<protein>
    <submittedName>
        <fullName evidence="5">Universal stress protein E</fullName>
    </submittedName>
</protein>
<evidence type="ECO:0000259" key="4">
    <source>
        <dbReference type="Pfam" id="PF00582"/>
    </source>
</evidence>
<dbReference type="RefSeq" id="WP_197442927.1">
    <property type="nucleotide sequence ID" value="NZ_CP036433.1"/>
</dbReference>
<dbReference type="PANTHER" id="PTHR47892">
    <property type="entry name" value="UNIVERSAL STRESS PROTEIN E"/>
    <property type="match status" value="1"/>
</dbReference>
<dbReference type="Gene3D" id="3.40.50.12370">
    <property type="match status" value="1"/>
</dbReference>
<evidence type="ECO:0000256" key="3">
    <source>
        <dbReference type="ARBA" id="ARBA00037131"/>
    </source>
</evidence>
<evidence type="ECO:0000256" key="2">
    <source>
        <dbReference type="ARBA" id="ARBA00022490"/>
    </source>
</evidence>
<organism evidence="5 6">
    <name type="scientific">Lignipirellula cremea</name>
    <dbReference type="NCBI Taxonomy" id="2528010"/>
    <lineage>
        <taxon>Bacteria</taxon>
        <taxon>Pseudomonadati</taxon>
        <taxon>Planctomycetota</taxon>
        <taxon>Planctomycetia</taxon>
        <taxon>Pirellulales</taxon>
        <taxon>Pirellulaceae</taxon>
        <taxon>Lignipirellula</taxon>
    </lineage>
</organism>
<proteinExistence type="predicted"/>
<sequence>MNIFKNILVSLDTRDETHPALNWAEPLAKQANAQLTLVDVLPEHPWHVRVAVNDYPQVRETLLKEKRERAAKIVDQLQTRGFEASYVVLEGKTSTEVIRQAMRSAHDLVVRVAKGPHSRRPGRMGNTSFSLLRKCPTAVLVVPADVPPRYERILGAVDPVVPDAEHEGLNRQILETTSELAALHRAQFSILHAWNIWGAELLMPRHQHEDFREWDKRPRQWVENAMQKLLAPFDLGCDDDRVSLEMGDPVEVIPRFVAREDIDLLVLGAVGRSGLSGWVMGNTAEIILHHVRCGVLALKPSSFRSPVPDH</sequence>
<keyword evidence="2" id="KW-0963">Cytoplasm</keyword>
<dbReference type="KEGG" id="lcre:Pla8534_03800"/>
<dbReference type="AlphaFoldDB" id="A0A518DLC2"/>
<name>A0A518DLC2_9BACT</name>
<feature type="domain" description="UspA" evidence="4">
    <location>
        <begin position="150"/>
        <end position="298"/>
    </location>
</feature>
<dbReference type="GO" id="GO:0005737">
    <property type="term" value="C:cytoplasm"/>
    <property type="evidence" value="ECO:0007669"/>
    <property type="project" value="UniProtKB-SubCell"/>
</dbReference>
<accession>A0A518DLC2</accession>
<dbReference type="EMBL" id="CP036433">
    <property type="protein sequence ID" value="QDU92632.1"/>
    <property type="molecule type" value="Genomic_DNA"/>
</dbReference>
<dbReference type="Proteomes" id="UP000317648">
    <property type="component" value="Chromosome"/>
</dbReference>
<evidence type="ECO:0000256" key="1">
    <source>
        <dbReference type="ARBA" id="ARBA00004496"/>
    </source>
</evidence>
<dbReference type="PANTHER" id="PTHR47892:SF1">
    <property type="entry name" value="UNIVERSAL STRESS PROTEIN E"/>
    <property type="match status" value="1"/>
</dbReference>
<dbReference type="CDD" id="cd00293">
    <property type="entry name" value="USP-like"/>
    <property type="match status" value="1"/>
</dbReference>
<feature type="domain" description="UspA" evidence="4">
    <location>
        <begin position="4"/>
        <end position="143"/>
    </location>
</feature>
<dbReference type="InterPro" id="IPR006016">
    <property type="entry name" value="UspA"/>
</dbReference>
<evidence type="ECO:0000313" key="6">
    <source>
        <dbReference type="Proteomes" id="UP000317648"/>
    </source>
</evidence>
<comment type="function">
    <text evidence="3">Required for resistance to DNA-damaging agents.</text>
</comment>
<gene>
    <name evidence="5" type="primary">uspE_1</name>
    <name evidence="5" type="ORF">Pla8534_03800</name>
</gene>
<dbReference type="Pfam" id="PF00582">
    <property type="entry name" value="Usp"/>
    <property type="match status" value="2"/>
</dbReference>
<evidence type="ECO:0000313" key="5">
    <source>
        <dbReference type="EMBL" id="QDU92632.1"/>
    </source>
</evidence>
<dbReference type="SUPFAM" id="SSF52402">
    <property type="entry name" value="Adenine nucleotide alpha hydrolases-like"/>
    <property type="match status" value="2"/>
</dbReference>
<comment type="subcellular location">
    <subcellularLocation>
        <location evidence="1">Cytoplasm</location>
    </subcellularLocation>
</comment>